<proteinExistence type="inferred from homology"/>
<dbReference type="PANTHER" id="PTHR42877">
    <property type="entry name" value="L-ORNITHINE N(5)-MONOOXYGENASE-RELATED"/>
    <property type="match status" value="1"/>
</dbReference>
<dbReference type="Gene3D" id="3.50.50.60">
    <property type="entry name" value="FAD/NAD(P)-binding domain"/>
    <property type="match status" value="3"/>
</dbReference>
<dbReference type="EMBL" id="JAEPRB010000132">
    <property type="protein sequence ID" value="KAG2220688.1"/>
    <property type="molecule type" value="Genomic_DNA"/>
</dbReference>
<dbReference type="AlphaFoldDB" id="A0A8H7VLB1"/>
<dbReference type="Pfam" id="PF13450">
    <property type="entry name" value="NAD_binding_8"/>
    <property type="match status" value="1"/>
</dbReference>
<evidence type="ECO:0000313" key="6">
    <source>
        <dbReference type="Proteomes" id="UP000646827"/>
    </source>
</evidence>
<dbReference type="GO" id="GO:0004499">
    <property type="term" value="F:N,N-dimethylaniline monooxygenase activity"/>
    <property type="evidence" value="ECO:0007669"/>
    <property type="project" value="InterPro"/>
</dbReference>
<dbReference type="InterPro" id="IPR020946">
    <property type="entry name" value="Flavin_mOase-like"/>
</dbReference>
<dbReference type="GO" id="GO:0050660">
    <property type="term" value="F:flavin adenine dinucleotide binding"/>
    <property type="evidence" value="ECO:0007669"/>
    <property type="project" value="InterPro"/>
</dbReference>
<dbReference type="PANTHER" id="PTHR42877:SF4">
    <property type="entry name" value="FAD_NAD(P)-BINDING DOMAIN-CONTAINING PROTEIN-RELATED"/>
    <property type="match status" value="1"/>
</dbReference>
<dbReference type="Pfam" id="PF00743">
    <property type="entry name" value="FMO-like"/>
    <property type="match status" value="1"/>
</dbReference>
<protein>
    <submittedName>
        <fullName evidence="5">Uncharacterized protein</fullName>
    </submittedName>
</protein>
<evidence type="ECO:0000256" key="1">
    <source>
        <dbReference type="ARBA" id="ARBA00010139"/>
    </source>
</evidence>
<keyword evidence="2" id="KW-0285">Flavoprotein</keyword>
<comment type="similarity">
    <text evidence="1">Belongs to the FAD-binding monooxygenase family.</text>
</comment>
<evidence type="ECO:0000313" key="5">
    <source>
        <dbReference type="EMBL" id="KAG2220688.1"/>
    </source>
</evidence>
<reference evidence="5 6" key="1">
    <citation type="submission" date="2020-12" db="EMBL/GenBank/DDBJ databases">
        <title>Metabolic potential, ecology and presence of endohyphal bacteria is reflected in genomic diversity of Mucoromycotina.</title>
        <authorList>
            <person name="Muszewska A."/>
            <person name="Okrasinska A."/>
            <person name="Steczkiewicz K."/>
            <person name="Drgas O."/>
            <person name="Orlowska M."/>
            <person name="Perlinska-Lenart U."/>
            <person name="Aleksandrzak-Piekarczyk T."/>
            <person name="Szatraj K."/>
            <person name="Zielenkiewicz U."/>
            <person name="Pilsyk S."/>
            <person name="Malc E."/>
            <person name="Mieczkowski P."/>
            <person name="Kruszewska J.S."/>
            <person name="Biernat P."/>
            <person name="Pawlowska J."/>
        </authorList>
    </citation>
    <scope>NUCLEOTIDE SEQUENCE [LARGE SCALE GENOMIC DNA]</scope>
    <source>
        <strain evidence="5 6">CBS 142.35</strain>
    </source>
</reference>
<evidence type="ECO:0000256" key="2">
    <source>
        <dbReference type="ARBA" id="ARBA00022630"/>
    </source>
</evidence>
<accession>A0A8H7VLB1</accession>
<comment type="caution">
    <text evidence="5">The sequence shown here is derived from an EMBL/GenBank/DDBJ whole genome shotgun (WGS) entry which is preliminary data.</text>
</comment>
<keyword evidence="3" id="KW-0274">FAD</keyword>
<organism evidence="5 6">
    <name type="scientific">Circinella minor</name>
    <dbReference type="NCBI Taxonomy" id="1195481"/>
    <lineage>
        <taxon>Eukaryota</taxon>
        <taxon>Fungi</taxon>
        <taxon>Fungi incertae sedis</taxon>
        <taxon>Mucoromycota</taxon>
        <taxon>Mucoromycotina</taxon>
        <taxon>Mucoromycetes</taxon>
        <taxon>Mucorales</taxon>
        <taxon>Lichtheimiaceae</taxon>
        <taxon>Circinella</taxon>
    </lineage>
</organism>
<dbReference type="SUPFAM" id="SSF51905">
    <property type="entry name" value="FAD/NAD(P)-binding domain"/>
    <property type="match status" value="1"/>
</dbReference>
<keyword evidence="4" id="KW-0560">Oxidoreductase</keyword>
<evidence type="ECO:0000256" key="4">
    <source>
        <dbReference type="ARBA" id="ARBA00023002"/>
    </source>
</evidence>
<dbReference type="GO" id="GO:0050661">
    <property type="term" value="F:NADP binding"/>
    <property type="evidence" value="ECO:0007669"/>
    <property type="project" value="InterPro"/>
</dbReference>
<evidence type="ECO:0000256" key="3">
    <source>
        <dbReference type="ARBA" id="ARBA00022827"/>
    </source>
</evidence>
<name>A0A8H7VLB1_9FUNG</name>
<dbReference type="Proteomes" id="UP000646827">
    <property type="component" value="Unassembled WGS sequence"/>
</dbReference>
<dbReference type="InterPro" id="IPR036188">
    <property type="entry name" value="FAD/NAD-bd_sf"/>
</dbReference>
<dbReference type="OrthoDB" id="74360at2759"/>
<sequence length="503" mass="57774">MSLKDNNKKLSAAIIGTGFSGICAAIKLKKELDIDAQLFELSKDVGGTWYSNTYPGAECDIPSHLYSLSFELNDSNGQAEIHEYLRNVAKKHNLYEKTKFQTEIIHAEWKEKEQKWFLKWRNTNNHQETNSAYYDVLFSGLGPLRIPNIPKEFSKFQGPIVHTAQWDATIDYTNKRIAIIGSGATAVQVIPQIRKIASHVYSYQRTRAWTVLRDQFSYPRIIKFIFRWLPFLMRFYRIFLFLQHEVYYVAFGYYKSLIARSFQKLMEKVLAWRLKRVGRSDLLSTLTPDYPIGCKRVAKSEIYVEALAKPNVTVIPCGVSDIKGRTLIDKEGNETEVDILILATGFDTQGFTGNLDIYGRNKTLLDEKWRKEFPKTYKTVTVHGYPNFFSLLAASSALGHNTVVAQAEIQVDYSIQCLKHMIKNNLGALEPKASAQERFSKELQKSFNGTVWKGGCNSWYLNDAGEVYGLWSGTIISFYWALRKPDFRDFIEYKKTDGINLSM</sequence>
<dbReference type="InterPro" id="IPR051209">
    <property type="entry name" value="FAD-bind_Monooxygenase_sf"/>
</dbReference>
<gene>
    <name evidence="5" type="ORF">INT45_012552</name>
</gene>
<keyword evidence="6" id="KW-1185">Reference proteome</keyword>